<proteinExistence type="predicted"/>
<feature type="non-terminal residue" evidence="2">
    <location>
        <position position="1"/>
    </location>
</feature>
<feature type="compositionally biased region" description="Pro residues" evidence="1">
    <location>
        <begin position="365"/>
        <end position="379"/>
    </location>
</feature>
<evidence type="ECO:0000256" key="1">
    <source>
        <dbReference type="SAM" id="MobiDB-lite"/>
    </source>
</evidence>
<gene>
    <name evidence="2" type="ORF">APUTEX25_002585</name>
</gene>
<accession>A0A3M7KTZ2</accession>
<dbReference type="Proteomes" id="UP000279271">
    <property type="component" value="Unassembled WGS sequence"/>
</dbReference>
<feature type="region of interest" description="Disordered" evidence="1">
    <location>
        <begin position="283"/>
        <end position="379"/>
    </location>
</feature>
<feature type="compositionally biased region" description="Low complexity" evidence="1">
    <location>
        <begin position="291"/>
        <end position="301"/>
    </location>
</feature>
<dbReference type="AlphaFoldDB" id="A0A3M7KTZ2"/>
<organism evidence="2 3">
    <name type="scientific">Auxenochlorella protothecoides</name>
    <name type="common">Green microalga</name>
    <name type="synonym">Chlorella protothecoides</name>
    <dbReference type="NCBI Taxonomy" id="3075"/>
    <lineage>
        <taxon>Eukaryota</taxon>
        <taxon>Viridiplantae</taxon>
        <taxon>Chlorophyta</taxon>
        <taxon>core chlorophytes</taxon>
        <taxon>Trebouxiophyceae</taxon>
        <taxon>Chlorellales</taxon>
        <taxon>Chlorellaceae</taxon>
        <taxon>Auxenochlorella</taxon>
    </lineage>
</organism>
<feature type="compositionally biased region" description="Low complexity" evidence="1">
    <location>
        <begin position="309"/>
        <end position="320"/>
    </location>
</feature>
<dbReference type="EMBL" id="QOKY01000184">
    <property type="protein sequence ID" value="RMZ54008.1"/>
    <property type="molecule type" value="Genomic_DNA"/>
</dbReference>
<feature type="region of interest" description="Disordered" evidence="1">
    <location>
        <begin position="172"/>
        <end position="217"/>
    </location>
</feature>
<evidence type="ECO:0000313" key="2">
    <source>
        <dbReference type="EMBL" id="RMZ54008.1"/>
    </source>
</evidence>
<reference evidence="3" key="1">
    <citation type="journal article" date="2018" name="Algal Res.">
        <title>Characterization of plant carbon substrate utilization by Auxenochlorella protothecoides.</title>
        <authorList>
            <person name="Vogler B.W."/>
            <person name="Starkenburg S.R."/>
            <person name="Sudasinghe N."/>
            <person name="Schambach J.Y."/>
            <person name="Rollin J.A."/>
            <person name="Pattathil S."/>
            <person name="Barry A.N."/>
        </authorList>
    </citation>
    <scope>NUCLEOTIDE SEQUENCE [LARGE SCALE GENOMIC DNA]</scope>
    <source>
        <strain evidence="3">UTEX 25</strain>
    </source>
</reference>
<comment type="caution">
    <text evidence="2">The sequence shown here is derived from an EMBL/GenBank/DDBJ whole genome shotgun (WGS) entry which is preliminary data.</text>
</comment>
<name>A0A3M7KTZ2_AUXPR</name>
<sequence length="379" mass="39374">YKAHFRWKHYTSPLPVTQELPSGTEACASVTSAFLQVLATIADVERVRLDKPRNVLHILSTNTRRTKVVELSSGTHRVADELRRHSLSDGDGGQYSTNLDRNRYGSDNNYLFTVTRFNLECLGLCPCLVDIEIMDTRNGNEVQLVTAGHAACACDSPARKRAGLEARLRSLGGAGGGGGPHPTLFRAGSVGSAQPSPPPGMLHHHGSGTGGAGFTGSTPHLPLFGTAPLNPYGGMHASAFRPPLSHRTLQKVASMPAIHGLGAGGHGSGSPPEVRAQFAAGGLPAKRMRDSSPIPEASSEESPPRKRSLGQQAGLGARAASTPSPATGESEGVKVKLQPSDAASPIALFAGPSRPPSVGLTGEAPTPPPISPLLPARGP</sequence>
<protein>
    <submittedName>
        <fullName evidence="2">Uncharacterized protein</fullName>
    </submittedName>
</protein>
<evidence type="ECO:0000313" key="3">
    <source>
        <dbReference type="Proteomes" id="UP000279271"/>
    </source>
</evidence>